<evidence type="ECO:0000313" key="2">
    <source>
        <dbReference type="Proteomes" id="UP001235939"/>
    </source>
</evidence>
<dbReference type="EMBL" id="CP092886">
    <property type="protein sequence ID" value="UYV85036.1"/>
    <property type="molecule type" value="Genomic_DNA"/>
</dbReference>
<organism evidence="1 2">
    <name type="scientific">Cordylochernes scorpioides</name>
    <dbReference type="NCBI Taxonomy" id="51811"/>
    <lineage>
        <taxon>Eukaryota</taxon>
        <taxon>Metazoa</taxon>
        <taxon>Ecdysozoa</taxon>
        <taxon>Arthropoda</taxon>
        <taxon>Chelicerata</taxon>
        <taxon>Arachnida</taxon>
        <taxon>Pseudoscorpiones</taxon>
        <taxon>Cheliferoidea</taxon>
        <taxon>Chernetidae</taxon>
        <taxon>Cordylochernes</taxon>
    </lineage>
</organism>
<reference evidence="1 2" key="1">
    <citation type="submission" date="2022-03" db="EMBL/GenBank/DDBJ databases">
        <title>A chromosomal length assembly of Cordylochernes scorpioides.</title>
        <authorList>
            <person name="Zeh D."/>
            <person name="Zeh J."/>
        </authorList>
    </citation>
    <scope>NUCLEOTIDE SEQUENCE [LARGE SCALE GENOMIC DNA]</scope>
    <source>
        <strain evidence="1">IN4F17</strain>
        <tissue evidence="1">Whole Body</tissue>
    </source>
</reference>
<sequence length="241" mass="27663">MGSMCFKASEGTGGRNSNWANAPNLVEIRIVQKPVAEEKKVMFSVLSSSFLNVPFQIDYVFAKYMKYVRNEVKTKNVMALGKLTRLPALEAARMGANVWLIGKEYSSDLEAALGAVEEKLEGTLTIERNVPRVSEMKAELGLLTWDYYFERRFLCRCHAINHGCSANCLHQRRVMFSDPFFCGQKMYQEPKFIEYFWYSMKTVYCLNGVSTNVLKIFKMAIQMLHKSKAADTIYCHERGKH</sequence>
<gene>
    <name evidence="1" type="ORF">LAZ67_X004352</name>
</gene>
<proteinExistence type="predicted"/>
<keyword evidence="2" id="KW-1185">Reference proteome</keyword>
<protein>
    <submittedName>
        <fullName evidence="1">Uncharacterized protein</fullName>
    </submittedName>
</protein>
<evidence type="ECO:0000313" key="1">
    <source>
        <dbReference type="EMBL" id="UYV85036.1"/>
    </source>
</evidence>
<name>A0ABY6LXJ7_9ARAC</name>
<accession>A0ABY6LXJ7</accession>
<dbReference type="Proteomes" id="UP001235939">
    <property type="component" value="Chromosome X"/>
</dbReference>